<dbReference type="CDD" id="cd12113">
    <property type="entry name" value="PHP_PolIIIA_DnaE3"/>
    <property type="match status" value="1"/>
</dbReference>
<evidence type="ECO:0000256" key="5">
    <source>
        <dbReference type="ARBA" id="ARBA00022695"/>
    </source>
</evidence>
<evidence type="ECO:0000256" key="4">
    <source>
        <dbReference type="ARBA" id="ARBA00022679"/>
    </source>
</evidence>
<dbReference type="SMART" id="SM00481">
    <property type="entry name" value="POLIIIAc"/>
    <property type="match status" value="1"/>
</dbReference>
<sequence length="1164" mass="131045">MIPRPRHTQEDTDRLSESTPSVYHGFVSGFVHLHNHSDFSLLKGASSIPGMVAQARALDMQALAITDDGNLFGALSFYQECRRAGIKPLIGCDFYVAPSSRHRKTGLDGANRNGRIVLLARDQEGYSNLRHLSSIGYLEGFYYRPRIDHEVMERHSAGLIALTGSLGGEIPRLLLGNRPDEAEKLLEWYCTIYGKENVYLELTDNKIPEQKVLTRMLAQLSEKLDLPLVAANDTHYLTREDANAQDILLCIGSNRKKAETNRFSFSTQEFYLKSAPEMSELFRDYPQAITNTLAIAERCNLEIELPGPRFPSYDIPPEFSSRDDYLRHITWEGVHQRYPAITDEIRQRADYELETIISMGFTGYFLIVWDFIAYARNNAIPVGPGRGSGAGSIVAYALRITDVDPLKYNLLFERFLNPERVSMPDFDIDFCFERRGEVIDYVTRKYGREKVGQIITFGTLKTKSVIRDVARVLGLPYDEADGIAKLVPQDLKMTLAKALDQEPELAALPERGPVYAELLDTSRRLEGLHRHASTHAAGIVIGEKDLVEYVPLYRDPRTGSISTQFTMDQLEECGLVKMDFLGLKTLTLIKNTEALARLRHPDFSVETIPEDDQATFALLGKGLSKAVFQFESSGMQDILRRARPNRIEDLIALNALYRPGPMQYIDQFVDSKNGRTPISYPLPILEKVLKETYGVIVYQEQVMEIAQLVGGFSLGKADILRRAMGKKKESEMALMEKEFLQGAQEKGYTREQGSLIFELLKPFAGYGFNKSHAAAYSLLAYQTAYLKANFPVEFLAANLTNEINDTDKFADYLQEARTLGIVVRPPDVNTSEKYFGVLQDQVVFGLVGIKNVGSGAVDAILAARAEGGAFQSFLDFLERIDTRTVNRKVIETLIKAGAFDDLGHNRPTLLHNLDTFLEAASHTRENRLAGQVSLFDDTGETGEDRLLIEEQPPWSAAERLEYERELLGFYFSGHPLDDYRERWKETTGVHLGRLKSATLGEKLQITGFLRELRVVVTRKGSRMAMGVLEDYNGEVEVVVFPDVYAEMADELAPRRVVGCRGSLERRKDSVQLVLESLIPLEDLEERDASTVHLRLLPENLTEEALYNLRGDLQDLGGNSEILLHLGPPESESVVRVNTQLRVSSRKDVLDQLAQHPLVREVWKA</sequence>
<evidence type="ECO:0000313" key="10">
    <source>
        <dbReference type="EMBL" id="SIQ89577.1"/>
    </source>
</evidence>
<gene>
    <name evidence="10" type="ORF">SAMN05920897_11773</name>
</gene>
<keyword evidence="5" id="KW-0548">Nucleotidyltransferase</keyword>
<accession>A0A1N6WHA8</accession>
<evidence type="ECO:0000256" key="2">
    <source>
        <dbReference type="ARBA" id="ARBA00012417"/>
    </source>
</evidence>
<dbReference type="Pfam" id="PF07733">
    <property type="entry name" value="DNA_pol3_alpha"/>
    <property type="match status" value="1"/>
</dbReference>
<dbReference type="InterPro" id="IPR011708">
    <property type="entry name" value="DNA_pol3_alpha_NTPase_dom"/>
</dbReference>
<organism evidence="10 11">
    <name type="scientific">Alkalispirochaeta americana</name>
    <dbReference type="NCBI Taxonomy" id="159291"/>
    <lineage>
        <taxon>Bacteria</taxon>
        <taxon>Pseudomonadati</taxon>
        <taxon>Spirochaetota</taxon>
        <taxon>Spirochaetia</taxon>
        <taxon>Spirochaetales</taxon>
        <taxon>Spirochaetaceae</taxon>
        <taxon>Alkalispirochaeta</taxon>
    </lineage>
</organism>
<evidence type="ECO:0000256" key="8">
    <source>
        <dbReference type="ARBA" id="ARBA00049244"/>
    </source>
</evidence>
<keyword evidence="11" id="KW-1185">Reference proteome</keyword>
<dbReference type="Gene3D" id="1.10.10.1600">
    <property type="entry name" value="Bacterial DNA polymerase III alpha subunit, thumb domain"/>
    <property type="match status" value="1"/>
</dbReference>
<evidence type="ECO:0000256" key="7">
    <source>
        <dbReference type="ARBA" id="ARBA00022932"/>
    </source>
</evidence>
<evidence type="ECO:0000256" key="3">
    <source>
        <dbReference type="ARBA" id="ARBA00019114"/>
    </source>
</evidence>
<dbReference type="SUPFAM" id="SSF89550">
    <property type="entry name" value="PHP domain-like"/>
    <property type="match status" value="1"/>
</dbReference>
<comment type="catalytic activity">
    <reaction evidence="8">
        <text>DNA(n) + a 2'-deoxyribonucleoside 5'-triphosphate = DNA(n+1) + diphosphate</text>
        <dbReference type="Rhea" id="RHEA:22508"/>
        <dbReference type="Rhea" id="RHEA-COMP:17339"/>
        <dbReference type="Rhea" id="RHEA-COMP:17340"/>
        <dbReference type="ChEBI" id="CHEBI:33019"/>
        <dbReference type="ChEBI" id="CHEBI:61560"/>
        <dbReference type="ChEBI" id="CHEBI:173112"/>
        <dbReference type="EC" id="2.7.7.7"/>
    </reaction>
</comment>
<protein>
    <recommendedName>
        <fullName evidence="3">DNA polymerase III subunit alpha</fullName>
        <ecNumber evidence="2">2.7.7.7</ecNumber>
    </recommendedName>
</protein>
<dbReference type="InterPro" id="IPR029460">
    <property type="entry name" value="DNAPol_HHH"/>
</dbReference>
<dbReference type="EMBL" id="FTMS01000017">
    <property type="protein sequence ID" value="SIQ89577.1"/>
    <property type="molecule type" value="Genomic_DNA"/>
</dbReference>
<dbReference type="GO" id="GO:0005737">
    <property type="term" value="C:cytoplasm"/>
    <property type="evidence" value="ECO:0007669"/>
    <property type="project" value="UniProtKB-SubCell"/>
</dbReference>
<dbReference type="GO" id="GO:0008408">
    <property type="term" value="F:3'-5' exonuclease activity"/>
    <property type="evidence" value="ECO:0007669"/>
    <property type="project" value="InterPro"/>
</dbReference>
<dbReference type="InterPro" id="IPR003141">
    <property type="entry name" value="Pol/His_phosphatase_N"/>
</dbReference>
<evidence type="ECO:0000259" key="9">
    <source>
        <dbReference type="SMART" id="SM00481"/>
    </source>
</evidence>
<dbReference type="CDD" id="cd04485">
    <property type="entry name" value="DnaE_OBF"/>
    <property type="match status" value="1"/>
</dbReference>
<dbReference type="Proteomes" id="UP000186400">
    <property type="component" value="Unassembled WGS sequence"/>
</dbReference>
<dbReference type="Pfam" id="PF01336">
    <property type="entry name" value="tRNA_anti-codon"/>
    <property type="match status" value="1"/>
</dbReference>
<dbReference type="InterPro" id="IPR016195">
    <property type="entry name" value="Pol/histidinol_Pase-like"/>
</dbReference>
<dbReference type="InterPro" id="IPR004805">
    <property type="entry name" value="DnaE2/DnaE/PolC"/>
</dbReference>
<dbReference type="Gene3D" id="3.20.20.140">
    <property type="entry name" value="Metal-dependent hydrolases"/>
    <property type="match status" value="1"/>
</dbReference>
<dbReference type="Pfam" id="PF14579">
    <property type="entry name" value="HHH_6"/>
    <property type="match status" value="1"/>
</dbReference>
<dbReference type="STRING" id="159291.SAMN05920897_11773"/>
<dbReference type="GO" id="GO:0003676">
    <property type="term" value="F:nucleic acid binding"/>
    <property type="evidence" value="ECO:0007669"/>
    <property type="project" value="InterPro"/>
</dbReference>
<name>A0A1N6WHA8_9SPIO</name>
<comment type="subcellular location">
    <subcellularLocation>
        <location evidence="1">Cytoplasm</location>
    </subcellularLocation>
</comment>
<evidence type="ECO:0000256" key="1">
    <source>
        <dbReference type="ARBA" id="ARBA00004496"/>
    </source>
</evidence>
<dbReference type="EC" id="2.7.7.7" evidence="2"/>
<dbReference type="GO" id="GO:0006260">
    <property type="term" value="P:DNA replication"/>
    <property type="evidence" value="ECO:0007669"/>
    <property type="project" value="UniProtKB-KW"/>
</dbReference>
<dbReference type="InterPro" id="IPR004365">
    <property type="entry name" value="NA-bd_OB_tRNA"/>
</dbReference>
<feature type="domain" description="Polymerase/histidinol phosphatase N-terminal" evidence="9">
    <location>
        <begin position="31"/>
        <end position="98"/>
    </location>
</feature>
<dbReference type="PANTHER" id="PTHR32294:SF0">
    <property type="entry name" value="DNA POLYMERASE III SUBUNIT ALPHA"/>
    <property type="match status" value="1"/>
</dbReference>
<dbReference type="GO" id="GO:0003887">
    <property type="term" value="F:DNA-directed DNA polymerase activity"/>
    <property type="evidence" value="ECO:0007669"/>
    <property type="project" value="UniProtKB-KW"/>
</dbReference>
<dbReference type="NCBIfam" id="NF004226">
    <property type="entry name" value="PRK05673.1"/>
    <property type="match status" value="1"/>
</dbReference>
<evidence type="ECO:0000256" key="6">
    <source>
        <dbReference type="ARBA" id="ARBA00022705"/>
    </source>
</evidence>
<dbReference type="NCBIfam" id="TIGR00594">
    <property type="entry name" value="polc"/>
    <property type="match status" value="1"/>
</dbReference>
<reference evidence="10 11" key="1">
    <citation type="submission" date="2017-01" db="EMBL/GenBank/DDBJ databases">
        <authorList>
            <person name="Mah S.A."/>
            <person name="Swanson W.J."/>
            <person name="Moy G.W."/>
            <person name="Vacquier V.D."/>
        </authorList>
    </citation>
    <scope>NUCLEOTIDE SEQUENCE [LARGE SCALE GENOMIC DNA]</scope>
    <source>
        <strain evidence="10 11">ASpG1</strain>
    </source>
</reference>
<dbReference type="NCBIfam" id="NF005298">
    <property type="entry name" value="PRK06826.1"/>
    <property type="match status" value="1"/>
</dbReference>
<dbReference type="InterPro" id="IPR040982">
    <property type="entry name" value="DNA_pol3_finger"/>
</dbReference>
<dbReference type="InterPro" id="IPR041931">
    <property type="entry name" value="DNA_pol3_alpha_thumb_dom"/>
</dbReference>
<dbReference type="Pfam" id="PF02811">
    <property type="entry name" value="PHP"/>
    <property type="match status" value="1"/>
</dbReference>
<keyword evidence="7" id="KW-0239">DNA-directed DNA polymerase</keyword>
<keyword evidence="6" id="KW-0235">DNA replication</keyword>
<keyword evidence="4" id="KW-0808">Transferase</keyword>
<dbReference type="Gene3D" id="1.10.150.870">
    <property type="match status" value="1"/>
</dbReference>
<proteinExistence type="predicted"/>
<dbReference type="AlphaFoldDB" id="A0A1N6WHA8"/>
<dbReference type="PANTHER" id="PTHR32294">
    <property type="entry name" value="DNA POLYMERASE III SUBUNIT ALPHA"/>
    <property type="match status" value="1"/>
</dbReference>
<dbReference type="Pfam" id="PF17657">
    <property type="entry name" value="DNA_pol3_finger"/>
    <property type="match status" value="1"/>
</dbReference>
<dbReference type="InterPro" id="IPR004013">
    <property type="entry name" value="PHP_dom"/>
</dbReference>
<evidence type="ECO:0000313" key="11">
    <source>
        <dbReference type="Proteomes" id="UP000186400"/>
    </source>
</evidence>